<gene>
    <name evidence="1" type="ORF">MM239_19640</name>
</gene>
<sequence length="191" mass="22356">MPYSQCKVCDLIYRNPANFMDAANEKAHYEHHQNGPEFPGYLHYLSKIIEPITSYFTPQAAALDYGCGPGPALDFLLKDYGVACDNYDPFFFKDGITKRSYDFIFATECFEHFHHPEDELRKMMDLLKKGGLLCIMTVFHHGIDVMDKWYYAKDLTHVAFYSHHTIKWISDYFSIDVLYQDKKSICIFQKN</sequence>
<dbReference type="Gene3D" id="3.40.50.150">
    <property type="entry name" value="Vaccinia Virus protein VP39"/>
    <property type="match status" value="1"/>
</dbReference>
<dbReference type="GO" id="GO:0008168">
    <property type="term" value="F:methyltransferase activity"/>
    <property type="evidence" value="ECO:0007669"/>
    <property type="project" value="UniProtKB-KW"/>
</dbReference>
<evidence type="ECO:0000313" key="2">
    <source>
        <dbReference type="Proteomes" id="UP001165489"/>
    </source>
</evidence>
<dbReference type="GO" id="GO:0032259">
    <property type="term" value="P:methylation"/>
    <property type="evidence" value="ECO:0007669"/>
    <property type="project" value="UniProtKB-KW"/>
</dbReference>
<dbReference type="RefSeq" id="WP_241350040.1">
    <property type="nucleotide sequence ID" value="NZ_JAKZGP010000091.1"/>
</dbReference>
<comment type="caution">
    <text evidence="1">The sequence shown here is derived from an EMBL/GenBank/DDBJ whole genome shotgun (WGS) entry which is preliminary data.</text>
</comment>
<keyword evidence="2" id="KW-1185">Reference proteome</keyword>
<evidence type="ECO:0000313" key="1">
    <source>
        <dbReference type="EMBL" id="MCH7411609.1"/>
    </source>
</evidence>
<keyword evidence="1" id="KW-0808">Transferase</keyword>
<dbReference type="Proteomes" id="UP001165489">
    <property type="component" value="Unassembled WGS sequence"/>
</dbReference>
<keyword evidence="1" id="KW-0489">Methyltransferase</keyword>
<organism evidence="1 2">
    <name type="scientific">Belliella filtrata</name>
    <dbReference type="NCBI Taxonomy" id="2923435"/>
    <lineage>
        <taxon>Bacteria</taxon>
        <taxon>Pseudomonadati</taxon>
        <taxon>Bacteroidota</taxon>
        <taxon>Cytophagia</taxon>
        <taxon>Cytophagales</taxon>
        <taxon>Cyclobacteriaceae</taxon>
        <taxon>Belliella</taxon>
    </lineage>
</organism>
<name>A0ABS9V5W6_9BACT</name>
<dbReference type="InterPro" id="IPR029063">
    <property type="entry name" value="SAM-dependent_MTases_sf"/>
</dbReference>
<dbReference type="SUPFAM" id="SSF53335">
    <property type="entry name" value="S-adenosyl-L-methionine-dependent methyltransferases"/>
    <property type="match status" value="1"/>
</dbReference>
<protein>
    <submittedName>
        <fullName evidence="1">Class I SAM-dependent methyltransferase</fullName>
    </submittedName>
</protein>
<dbReference type="EMBL" id="JAKZGP010000091">
    <property type="protein sequence ID" value="MCH7411609.1"/>
    <property type="molecule type" value="Genomic_DNA"/>
</dbReference>
<proteinExistence type="predicted"/>
<dbReference type="CDD" id="cd02440">
    <property type="entry name" value="AdoMet_MTases"/>
    <property type="match status" value="1"/>
</dbReference>
<accession>A0ABS9V5W6</accession>
<reference evidence="1" key="1">
    <citation type="submission" date="2022-03" db="EMBL/GenBank/DDBJ databases">
        <title>De novo assembled genomes of Belliella spp. (Cyclobacteriaceae) strains.</title>
        <authorList>
            <person name="Szabo A."/>
            <person name="Korponai K."/>
            <person name="Felfoldi T."/>
        </authorList>
    </citation>
    <scope>NUCLEOTIDE SEQUENCE</scope>
    <source>
        <strain evidence="1">DSM 111904</strain>
    </source>
</reference>
<dbReference type="Pfam" id="PF13489">
    <property type="entry name" value="Methyltransf_23"/>
    <property type="match status" value="1"/>
</dbReference>